<dbReference type="InterPro" id="IPR043504">
    <property type="entry name" value="Peptidase_S1_PA_chymotrypsin"/>
</dbReference>
<dbReference type="AlphaFoldDB" id="A0AAJ7DYX8"/>
<sequence length="193" mass="22127">MNLRITIFFGQFIIFFVIEDENNVLEVNHFCTGTLISNKVVITAEHCLLEKELTNVRVIVGSIDVRLGKRYRIFHWLSYNQWLKVLTSKDEFEKHDVAVLQLTEEVPNNIQPVPISNLKSFEIFGSNVISSGWGSSNTFILPILMETVALKIIPNNQCELVIKKVQRKRIPIPERILCSSSMPPAIVTYKIQL</sequence>
<evidence type="ECO:0000259" key="3">
    <source>
        <dbReference type="PROSITE" id="PS50240"/>
    </source>
</evidence>
<dbReference type="GeneID" id="105365161"/>
<keyword evidence="4" id="KW-1185">Reference proteome</keyword>
<dbReference type="Pfam" id="PF00089">
    <property type="entry name" value="Trypsin"/>
    <property type="match status" value="1"/>
</dbReference>
<accession>A0AAJ7DYX8</accession>
<dbReference type="GO" id="GO:0006508">
    <property type="term" value="P:proteolysis"/>
    <property type="evidence" value="ECO:0007669"/>
    <property type="project" value="InterPro"/>
</dbReference>
<dbReference type="SUPFAM" id="SSF50494">
    <property type="entry name" value="Trypsin-like serine proteases"/>
    <property type="match status" value="1"/>
</dbReference>
<protein>
    <submittedName>
        <fullName evidence="5">Trypsin theta-like</fullName>
    </submittedName>
</protein>
<dbReference type="GO" id="GO:0004252">
    <property type="term" value="F:serine-type endopeptidase activity"/>
    <property type="evidence" value="ECO:0007669"/>
    <property type="project" value="InterPro"/>
</dbReference>
<dbReference type="InterPro" id="IPR051487">
    <property type="entry name" value="Ser/Thr_Proteases_Immune/Dev"/>
</dbReference>
<reference evidence="5" key="1">
    <citation type="submission" date="2025-08" db="UniProtKB">
        <authorList>
            <consortium name="RefSeq"/>
        </authorList>
    </citation>
    <scope>IDENTIFICATION</scope>
</reference>
<dbReference type="PROSITE" id="PS50240">
    <property type="entry name" value="TRYPSIN_DOM"/>
    <property type="match status" value="1"/>
</dbReference>
<dbReference type="PANTHER" id="PTHR24256">
    <property type="entry name" value="TRYPTASE-RELATED"/>
    <property type="match status" value="1"/>
</dbReference>
<evidence type="ECO:0000256" key="1">
    <source>
        <dbReference type="ARBA" id="ARBA00023157"/>
    </source>
</evidence>
<evidence type="ECO:0000313" key="4">
    <source>
        <dbReference type="Proteomes" id="UP000695007"/>
    </source>
</evidence>
<keyword evidence="1" id="KW-1015">Disulfide bond</keyword>
<dbReference type="Proteomes" id="UP000695007">
    <property type="component" value="Unplaced"/>
</dbReference>
<feature type="domain" description="Peptidase S1" evidence="3">
    <location>
        <begin position="1"/>
        <end position="179"/>
    </location>
</feature>
<evidence type="ECO:0000313" key="5">
    <source>
        <dbReference type="RefSeq" id="XP_011501557.1"/>
    </source>
</evidence>
<dbReference type="RefSeq" id="XP_011501557.1">
    <property type="nucleotide sequence ID" value="XM_011503255.1"/>
</dbReference>
<dbReference type="InterPro" id="IPR001254">
    <property type="entry name" value="Trypsin_dom"/>
</dbReference>
<gene>
    <name evidence="5" type="primary">LOC105365161</name>
</gene>
<name>A0AAJ7DYX8_9HYME</name>
<dbReference type="InterPro" id="IPR009003">
    <property type="entry name" value="Peptidase_S1_PA"/>
</dbReference>
<proteinExistence type="inferred from homology"/>
<evidence type="ECO:0000256" key="2">
    <source>
        <dbReference type="ARBA" id="ARBA00024195"/>
    </source>
</evidence>
<comment type="similarity">
    <text evidence="2">Belongs to the peptidase S1 family. CLIP subfamily.</text>
</comment>
<organism evidence="4 5">
    <name type="scientific">Ceratosolen solmsi marchali</name>
    <dbReference type="NCBI Taxonomy" id="326594"/>
    <lineage>
        <taxon>Eukaryota</taxon>
        <taxon>Metazoa</taxon>
        <taxon>Ecdysozoa</taxon>
        <taxon>Arthropoda</taxon>
        <taxon>Hexapoda</taxon>
        <taxon>Insecta</taxon>
        <taxon>Pterygota</taxon>
        <taxon>Neoptera</taxon>
        <taxon>Endopterygota</taxon>
        <taxon>Hymenoptera</taxon>
        <taxon>Apocrita</taxon>
        <taxon>Proctotrupomorpha</taxon>
        <taxon>Chalcidoidea</taxon>
        <taxon>Agaonidae</taxon>
        <taxon>Agaoninae</taxon>
        <taxon>Ceratosolen</taxon>
    </lineage>
</organism>
<dbReference type="Gene3D" id="2.40.10.10">
    <property type="entry name" value="Trypsin-like serine proteases"/>
    <property type="match status" value="1"/>
</dbReference>
<dbReference type="KEGG" id="csol:105365161"/>
<dbReference type="SMART" id="SM00020">
    <property type="entry name" value="Tryp_SPc"/>
    <property type="match status" value="1"/>
</dbReference>